<feature type="region of interest" description="Disordered" evidence="1">
    <location>
        <begin position="26"/>
        <end position="46"/>
    </location>
</feature>
<dbReference type="EMBL" id="JACBAD010001866">
    <property type="protein sequence ID" value="KAF7131206.1"/>
    <property type="molecule type" value="Genomic_DNA"/>
</dbReference>
<dbReference type="PANTHER" id="PTHR48125:SF12">
    <property type="entry name" value="AT HOOK TRANSCRIPTION FACTOR FAMILY-RELATED"/>
    <property type="match status" value="1"/>
</dbReference>
<feature type="transmembrane region" description="Helical" evidence="2">
    <location>
        <begin position="942"/>
        <end position="961"/>
    </location>
</feature>
<gene>
    <name evidence="4" type="ORF">CNMCM5793_004256</name>
</gene>
<evidence type="ECO:0000256" key="1">
    <source>
        <dbReference type="SAM" id="MobiDB-lite"/>
    </source>
</evidence>
<feature type="compositionally biased region" description="Basic and acidic residues" evidence="1">
    <location>
        <begin position="745"/>
        <end position="754"/>
    </location>
</feature>
<feature type="compositionally biased region" description="Basic and acidic residues" evidence="1">
    <location>
        <begin position="889"/>
        <end position="900"/>
    </location>
</feature>
<protein>
    <recommendedName>
        <fullName evidence="6">GPI anchored protein</fullName>
    </recommendedName>
</protein>
<evidence type="ECO:0000313" key="4">
    <source>
        <dbReference type="EMBL" id="KAF7131206.1"/>
    </source>
</evidence>
<dbReference type="AlphaFoldDB" id="A0A8H6PEW0"/>
<keyword evidence="5" id="KW-1185">Reference proteome</keyword>
<feature type="compositionally biased region" description="Gly residues" evidence="1">
    <location>
        <begin position="422"/>
        <end position="434"/>
    </location>
</feature>
<evidence type="ECO:0000256" key="3">
    <source>
        <dbReference type="SAM" id="SignalP"/>
    </source>
</evidence>
<name>A0A8H6PEW0_9EURO</name>
<feature type="region of interest" description="Disordered" evidence="1">
    <location>
        <begin position="648"/>
        <end position="924"/>
    </location>
</feature>
<accession>A0A8H6PEW0</accession>
<feature type="region of interest" description="Disordered" evidence="1">
    <location>
        <begin position="470"/>
        <end position="521"/>
    </location>
</feature>
<proteinExistence type="predicted"/>
<feature type="signal peptide" evidence="3">
    <location>
        <begin position="1"/>
        <end position="20"/>
    </location>
</feature>
<feature type="compositionally biased region" description="Basic and acidic residues" evidence="1">
    <location>
        <begin position="403"/>
        <end position="415"/>
    </location>
</feature>
<dbReference type="Proteomes" id="UP000630445">
    <property type="component" value="Unassembled WGS sequence"/>
</dbReference>
<feature type="chain" id="PRO_5034670615" description="GPI anchored protein" evidence="3">
    <location>
        <begin position="21"/>
        <end position="962"/>
    </location>
</feature>
<feature type="compositionally biased region" description="Pro residues" evidence="1">
    <location>
        <begin position="779"/>
        <end position="788"/>
    </location>
</feature>
<keyword evidence="2" id="KW-1133">Transmembrane helix</keyword>
<organism evidence="4 5">
    <name type="scientific">Aspergillus hiratsukae</name>
    <dbReference type="NCBI Taxonomy" id="1194566"/>
    <lineage>
        <taxon>Eukaryota</taxon>
        <taxon>Fungi</taxon>
        <taxon>Dikarya</taxon>
        <taxon>Ascomycota</taxon>
        <taxon>Pezizomycotina</taxon>
        <taxon>Eurotiomycetes</taxon>
        <taxon>Eurotiomycetidae</taxon>
        <taxon>Eurotiales</taxon>
        <taxon>Aspergillaceae</taxon>
        <taxon>Aspergillus</taxon>
        <taxon>Aspergillus subgen. Fumigati</taxon>
    </lineage>
</organism>
<evidence type="ECO:0000313" key="5">
    <source>
        <dbReference type="Proteomes" id="UP000630445"/>
    </source>
</evidence>
<sequence length="962" mass="103263">MKGLVGGIPLALLVAAVANGYGVGKDHGDARHGGPKAVIGGPSGDDGGNSAAIKFDSSYSSKVKGTYKDDHSFHLKNHVIAPPMPGFRKLGHRDAGHNGATTVIGGPSGDDGGNEASIEFDSDYSSVVEDWYKDDHSVDIKNHIVHPPPVPGFRKRGYGDEGHDGPTTVIGGPSGDDGGNSVSIEFDSSYSSEVEDWYKDDHSFNEKNHIVSPPPMHGFRRRGDRGAAVIGGPSGDDGGNSAEVEFESSYDSSVKDWYKDDHSIDIDNHIVHPRPMPGFRKRQGNGVIGGPSGDDGGNSAEVEFESSYESSVKDWYKDDHSVDIKNHIIHPPPVFWKRQKGSVIGGPSGDDGGNSAEVEFESSYASSVKHWYKDDHSADIKNNIIHPGYWKRDDGGNHITSPHHKDDAERGDGKHSKNKGTVIGGPSGNDGGGSAEIEFESDYSSEVKDHHKDDHSVDIKNHIIHPGYWKRDDGGNHITSPHHHEDDDATEDEDHGKHHKHKGDAVIGGPSGNDDGGSAEIEFDSDYSSEVEDHYKDDHSVDIKNHIIHPPPIPGFRRRDYGLGQGGAAGHDSWHDATTLIGGPSGDDEGNSANIVFDSDYSSNVDDYYEDDHSVKEENWIVQPPAHPHRPPKPCTTSTYLETVVKTLPEEPKPTKPAVPEHSQEYEPKPSSPSYPTHTSKPSYSYEPNSPSYPTHSSKPSYSYEPSSPSHPTHTYPAVPVYKPSSPSYPTHASEAVPSGVSPTHEPEAPKAEYDPGYSKSKPARPPCTSSKAQAHYEPPAPSYPPHAEPVYSAPAEPVYSAPTTTPCPTRKPAAPSYPPQETHAQPVYSAPPEPAHEPQTKPKPKPQSTTTSCTTRKPAHTSLEPPTSTSTITVSRTTTFHTSCTSSEVHRPSDVDPHNEPSSVSPSHAVKISSVPPSHAVKTPCPTPSHGAMFTGAAGRMTPAAGVVSVCGLMAVLAFVL</sequence>
<keyword evidence="2" id="KW-0472">Membrane</keyword>
<comment type="caution">
    <text evidence="4">The sequence shown here is derived from an EMBL/GenBank/DDBJ whole genome shotgun (WGS) entry which is preliminary data.</text>
</comment>
<reference evidence="4" key="1">
    <citation type="submission" date="2020-06" db="EMBL/GenBank/DDBJ databases">
        <title>Draft genome sequences of strains closely related to Aspergillus parafelis and Aspergillus hiratsukae.</title>
        <authorList>
            <person name="Dos Santos R.A.C."/>
            <person name="Rivero-Menendez O."/>
            <person name="Steenwyk J.L."/>
            <person name="Mead M.E."/>
            <person name="Goldman G.H."/>
            <person name="Alastruey-Izquierdo A."/>
            <person name="Rokas A."/>
        </authorList>
    </citation>
    <scope>NUCLEOTIDE SEQUENCE</scope>
    <source>
        <strain evidence="4">CNM-CM5793</strain>
    </source>
</reference>
<keyword evidence="3" id="KW-0732">Signal</keyword>
<feature type="region of interest" description="Disordered" evidence="1">
    <location>
        <begin position="394"/>
        <end position="453"/>
    </location>
</feature>
<evidence type="ECO:0008006" key="6">
    <source>
        <dbReference type="Google" id="ProtNLM"/>
    </source>
</evidence>
<keyword evidence="2" id="KW-0812">Transmembrane</keyword>
<evidence type="ECO:0000256" key="2">
    <source>
        <dbReference type="SAM" id="Phobius"/>
    </source>
</evidence>
<dbReference type="PANTHER" id="PTHR48125">
    <property type="entry name" value="LP07818P1"/>
    <property type="match status" value="1"/>
</dbReference>
<feature type="compositionally biased region" description="Low complexity" evidence="1">
    <location>
        <begin position="847"/>
        <end position="857"/>
    </location>
</feature>
<dbReference type="OrthoDB" id="4366934at2759"/>
<feature type="compositionally biased region" description="Low complexity" evidence="1">
    <location>
        <begin position="672"/>
        <end position="730"/>
    </location>
</feature>
<feature type="compositionally biased region" description="Low complexity" evidence="1">
    <location>
        <begin position="868"/>
        <end position="888"/>
    </location>
</feature>